<dbReference type="InterPro" id="IPR009057">
    <property type="entry name" value="Homeodomain-like_sf"/>
</dbReference>
<reference evidence="9 12" key="3">
    <citation type="submission" date="2016-01" db="EMBL/GenBank/DDBJ databases">
        <title>The new phylogeny of the genus Mycobacterium.</title>
        <authorList>
            <person name="Tarcisio F."/>
            <person name="Conor M."/>
            <person name="Antonella G."/>
            <person name="Elisabetta G."/>
            <person name="Giulia F.S."/>
            <person name="Sara T."/>
            <person name="Anna F."/>
            <person name="Clotilde B."/>
            <person name="Roberto B."/>
            <person name="Veronica D.S."/>
            <person name="Fabio R."/>
            <person name="Monica P."/>
            <person name="Olivier J."/>
            <person name="Enrico T."/>
            <person name="Nicola S."/>
        </authorList>
    </citation>
    <scope>NUCLEOTIDE SEQUENCE [LARGE SCALE GENOMIC DNA]</scope>
    <source>
        <strain evidence="9 12">CCUG 50187</strain>
    </source>
</reference>
<dbReference type="Pfam" id="PF13977">
    <property type="entry name" value="TetR_C_6"/>
    <property type="match status" value="1"/>
</dbReference>
<dbReference type="EMBL" id="LFOD01000086">
    <property type="protein sequence ID" value="KMV13607.1"/>
    <property type="molecule type" value="Genomic_DNA"/>
</dbReference>
<feature type="domain" description="HTH tetR-type" evidence="6">
    <location>
        <begin position="8"/>
        <end position="68"/>
    </location>
</feature>
<evidence type="ECO:0000259" key="6">
    <source>
        <dbReference type="PROSITE" id="PS50977"/>
    </source>
</evidence>
<evidence type="ECO:0000256" key="3">
    <source>
        <dbReference type="ARBA" id="ARBA00023125"/>
    </source>
</evidence>
<dbReference type="PATRIC" id="fig|451644.5.peg.7068"/>
<evidence type="ECO:0000313" key="9">
    <source>
        <dbReference type="EMBL" id="ORV26270.1"/>
    </source>
</evidence>
<dbReference type="GeneID" id="44296875"/>
<dbReference type="Pfam" id="PF00440">
    <property type="entry name" value="TetR_N"/>
    <property type="match status" value="1"/>
</dbReference>
<dbReference type="RefSeq" id="WP_043367845.1">
    <property type="nucleotide sequence ID" value="NZ_AGSZ01000072.1"/>
</dbReference>
<name>A0A0J8TWT6_9MYCO</name>
<dbReference type="InterPro" id="IPR001647">
    <property type="entry name" value="HTH_TetR"/>
</dbReference>
<protein>
    <submittedName>
        <fullName evidence="7">TetR family transcriptional regulator</fullName>
    </submittedName>
</protein>
<evidence type="ECO:0000256" key="1">
    <source>
        <dbReference type="ARBA" id="ARBA00022491"/>
    </source>
</evidence>
<dbReference type="Proteomes" id="UP000182227">
    <property type="component" value="Unassembled WGS sequence"/>
</dbReference>
<sequence>MPIQVDHDQRRTIIISGLLDIAARDGLHTVTMRGVAAAAGVTLRQVQYYFGSKQQLMHAALSHLEHQSMRRWTDRIGHLPAGAGNREILDAYFDEALPLTDDSRAFHIVFTAYTTLAMTDPALARQPFIDGPRRLQAEIASILATARDAGEIPAHTDPDTEAARLVAFQHGLGTALLIGLHTPATACSLVAYHLDALFASPKPQPHSTPNARRG</sequence>
<evidence type="ECO:0000256" key="4">
    <source>
        <dbReference type="ARBA" id="ARBA00023163"/>
    </source>
</evidence>
<evidence type="ECO:0000313" key="7">
    <source>
        <dbReference type="EMBL" id="CQD04445.1"/>
    </source>
</evidence>
<dbReference type="OrthoDB" id="9816296at2"/>
<dbReference type="EMBL" id="CTEF01000001">
    <property type="protein sequence ID" value="CQD04445.1"/>
    <property type="molecule type" value="Genomic_DNA"/>
</dbReference>
<gene>
    <name evidence="8" type="ORF">ACT17_34370</name>
    <name evidence="9" type="ORF">AWB98_15540</name>
    <name evidence="7" type="ORF">BN970_00732</name>
</gene>
<dbReference type="InterPro" id="IPR050109">
    <property type="entry name" value="HTH-type_TetR-like_transc_reg"/>
</dbReference>
<dbReference type="SUPFAM" id="SSF48498">
    <property type="entry name" value="Tetracyclin repressor-like, C-terminal domain"/>
    <property type="match status" value="1"/>
</dbReference>
<evidence type="ECO:0000313" key="11">
    <source>
        <dbReference type="Proteomes" id="UP000182227"/>
    </source>
</evidence>
<dbReference type="PROSITE" id="PS50977">
    <property type="entry name" value="HTH_TETR_2"/>
    <property type="match status" value="1"/>
</dbReference>
<keyword evidence="12" id="KW-1185">Reference proteome</keyword>
<reference evidence="7 11" key="1">
    <citation type="submission" date="2015-03" db="EMBL/GenBank/DDBJ databases">
        <authorList>
            <person name="Murphy D."/>
        </authorList>
    </citation>
    <scope>NUCLEOTIDE SEQUENCE [LARGE SCALE GENOMIC DNA]</scope>
    <source>
        <strain evidence="7 11">D16</strain>
    </source>
</reference>
<dbReference type="Gene3D" id="1.10.357.10">
    <property type="entry name" value="Tetracycline Repressor, domain 2"/>
    <property type="match status" value="1"/>
</dbReference>
<dbReference type="Proteomes" id="UP000037594">
    <property type="component" value="Unassembled WGS sequence"/>
</dbReference>
<keyword evidence="3 5" id="KW-0238">DNA-binding</keyword>
<dbReference type="InterPro" id="IPR036271">
    <property type="entry name" value="Tet_transcr_reg_TetR-rel_C_sf"/>
</dbReference>
<evidence type="ECO:0000256" key="5">
    <source>
        <dbReference type="PROSITE-ProRule" id="PRU00335"/>
    </source>
</evidence>
<reference evidence="8 10" key="2">
    <citation type="submission" date="2015-06" db="EMBL/GenBank/DDBJ databases">
        <title>Genome sequence of Mycobacterium conceptionense strain MLE.</title>
        <authorList>
            <person name="Greninger A.L."/>
            <person name="Cunningham G."/>
            <person name="Chiu C.Y."/>
            <person name="Miller S."/>
        </authorList>
    </citation>
    <scope>NUCLEOTIDE SEQUENCE [LARGE SCALE GENOMIC DNA]</scope>
    <source>
        <strain evidence="8 10">MLE</strain>
    </source>
</reference>
<dbReference type="InterPro" id="IPR039538">
    <property type="entry name" value="BetI_C"/>
</dbReference>
<proteinExistence type="predicted"/>
<accession>A0A0J8TWT6</accession>
<keyword evidence="4" id="KW-0804">Transcription</keyword>
<evidence type="ECO:0000313" key="8">
    <source>
        <dbReference type="EMBL" id="KMV13607.1"/>
    </source>
</evidence>
<keyword evidence="1" id="KW-0678">Repressor</keyword>
<dbReference type="Proteomes" id="UP000193811">
    <property type="component" value="Unassembled WGS sequence"/>
</dbReference>
<evidence type="ECO:0000313" key="12">
    <source>
        <dbReference type="Proteomes" id="UP000193811"/>
    </source>
</evidence>
<dbReference type="PANTHER" id="PTHR30055:SF234">
    <property type="entry name" value="HTH-TYPE TRANSCRIPTIONAL REGULATOR BETI"/>
    <property type="match status" value="1"/>
</dbReference>
<keyword evidence="2" id="KW-0805">Transcription regulation</keyword>
<dbReference type="AlphaFoldDB" id="A0A0J8TWT6"/>
<evidence type="ECO:0000256" key="2">
    <source>
        <dbReference type="ARBA" id="ARBA00023015"/>
    </source>
</evidence>
<dbReference type="GO" id="GO:0000976">
    <property type="term" value="F:transcription cis-regulatory region binding"/>
    <property type="evidence" value="ECO:0007669"/>
    <property type="project" value="TreeGrafter"/>
</dbReference>
<dbReference type="GO" id="GO:0003700">
    <property type="term" value="F:DNA-binding transcription factor activity"/>
    <property type="evidence" value="ECO:0007669"/>
    <property type="project" value="TreeGrafter"/>
</dbReference>
<dbReference type="PANTHER" id="PTHR30055">
    <property type="entry name" value="HTH-TYPE TRANSCRIPTIONAL REGULATOR RUTR"/>
    <property type="match status" value="1"/>
</dbReference>
<dbReference type="EMBL" id="LQOP01000016">
    <property type="protein sequence ID" value="ORV26270.1"/>
    <property type="molecule type" value="Genomic_DNA"/>
</dbReference>
<dbReference type="SUPFAM" id="SSF46689">
    <property type="entry name" value="Homeodomain-like"/>
    <property type="match status" value="1"/>
</dbReference>
<evidence type="ECO:0000313" key="10">
    <source>
        <dbReference type="Proteomes" id="UP000037594"/>
    </source>
</evidence>
<organism evidence="8 10">
    <name type="scientific">Mycolicibacterium conceptionense</name>
    <dbReference type="NCBI Taxonomy" id="451644"/>
    <lineage>
        <taxon>Bacteria</taxon>
        <taxon>Bacillati</taxon>
        <taxon>Actinomycetota</taxon>
        <taxon>Actinomycetes</taxon>
        <taxon>Mycobacteriales</taxon>
        <taxon>Mycobacteriaceae</taxon>
        <taxon>Mycolicibacterium</taxon>
    </lineage>
</organism>
<feature type="DNA-binding region" description="H-T-H motif" evidence="5">
    <location>
        <begin position="31"/>
        <end position="50"/>
    </location>
</feature>